<sequence>MQEQFAKNPRCIITIENPITSITYVSHQMGMTTQGNMEVATWTNPLKDHWANQSSASMDILGYFDSSGNGIYDTEDANRSLKDIVDGVPLDDMRPAGITYVSFCFDHDYNPLRQPGIPQVHSKLEWYIPIPVEQVISTDEAGVVFSRVTYAVPGQISTMSRATFRSQMFNPLGTLGLVGLQPSTPPATAVLSADHVMQ</sequence>
<dbReference type="RefSeq" id="XP_002295494.1">
    <property type="nucleotide sequence ID" value="XM_002295458.1"/>
</dbReference>
<organism evidence="1 2">
    <name type="scientific">Thalassiosira pseudonana</name>
    <name type="common">Marine diatom</name>
    <name type="synonym">Cyclotella nana</name>
    <dbReference type="NCBI Taxonomy" id="35128"/>
    <lineage>
        <taxon>Eukaryota</taxon>
        <taxon>Sar</taxon>
        <taxon>Stramenopiles</taxon>
        <taxon>Ochrophyta</taxon>
        <taxon>Bacillariophyta</taxon>
        <taxon>Coscinodiscophyceae</taxon>
        <taxon>Thalassiosirophycidae</taxon>
        <taxon>Thalassiosirales</taxon>
        <taxon>Thalassiosiraceae</taxon>
        <taxon>Thalassiosira</taxon>
    </lineage>
</organism>
<dbReference type="Proteomes" id="UP000001449">
    <property type="component" value="Chromosome 18"/>
</dbReference>
<reference evidence="1 2" key="1">
    <citation type="journal article" date="2004" name="Science">
        <title>The genome of the diatom Thalassiosira pseudonana: ecology, evolution, and metabolism.</title>
        <authorList>
            <person name="Armbrust E.V."/>
            <person name="Berges J.A."/>
            <person name="Bowler C."/>
            <person name="Green B.R."/>
            <person name="Martinez D."/>
            <person name="Putnam N.H."/>
            <person name="Zhou S."/>
            <person name="Allen A.E."/>
            <person name="Apt K.E."/>
            <person name="Bechner M."/>
            <person name="Brzezinski M.A."/>
            <person name="Chaal B.K."/>
            <person name="Chiovitti A."/>
            <person name="Davis A.K."/>
            <person name="Demarest M.S."/>
            <person name="Detter J.C."/>
            <person name="Glavina T."/>
            <person name="Goodstein D."/>
            <person name="Hadi M.Z."/>
            <person name="Hellsten U."/>
            <person name="Hildebrand M."/>
            <person name="Jenkins B.D."/>
            <person name="Jurka J."/>
            <person name="Kapitonov V.V."/>
            <person name="Kroger N."/>
            <person name="Lau W.W."/>
            <person name="Lane T.W."/>
            <person name="Larimer F.W."/>
            <person name="Lippmeier J.C."/>
            <person name="Lucas S."/>
            <person name="Medina M."/>
            <person name="Montsant A."/>
            <person name="Obornik M."/>
            <person name="Parker M.S."/>
            <person name="Palenik B."/>
            <person name="Pazour G.J."/>
            <person name="Richardson P.M."/>
            <person name="Rynearson T.A."/>
            <person name="Saito M.A."/>
            <person name="Schwartz D.C."/>
            <person name="Thamatrakoln K."/>
            <person name="Valentin K."/>
            <person name="Vardi A."/>
            <person name="Wilkerson F.P."/>
            <person name="Rokhsar D.S."/>
        </authorList>
    </citation>
    <scope>NUCLEOTIDE SEQUENCE [LARGE SCALE GENOMIC DNA]</scope>
    <source>
        <strain evidence="1 2">CCMP1335</strain>
    </source>
</reference>
<proteinExistence type="predicted"/>
<evidence type="ECO:0000313" key="2">
    <source>
        <dbReference type="Proteomes" id="UP000001449"/>
    </source>
</evidence>
<accession>B5YM96</accession>
<keyword evidence="2" id="KW-1185">Reference proteome</keyword>
<gene>
    <name evidence="1" type="ORF">THAPS_11052</name>
</gene>
<reference evidence="1 2" key="2">
    <citation type="journal article" date="2008" name="Nature">
        <title>The Phaeodactylum genome reveals the evolutionary history of diatom genomes.</title>
        <authorList>
            <person name="Bowler C."/>
            <person name="Allen A.E."/>
            <person name="Badger J.H."/>
            <person name="Grimwood J."/>
            <person name="Jabbari K."/>
            <person name="Kuo A."/>
            <person name="Maheswari U."/>
            <person name="Martens C."/>
            <person name="Maumus F."/>
            <person name="Otillar R.P."/>
            <person name="Rayko E."/>
            <person name="Salamov A."/>
            <person name="Vandepoele K."/>
            <person name="Beszteri B."/>
            <person name="Gruber A."/>
            <person name="Heijde M."/>
            <person name="Katinka M."/>
            <person name="Mock T."/>
            <person name="Valentin K."/>
            <person name="Verret F."/>
            <person name="Berges J.A."/>
            <person name="Brownlee C."/>
            <person name="Cadoret J.P."/>
            <person name="Chiovitti A."/>
            <person name="Choi C.J."/>
            <person name="Coesel S."/>
            <person name="De Martino A."/>
            <person name="Detter J.C."/>
            <person name="Durkin C."/>
            <person name="Falciatore A."/>
            <person name="Fournet J."/>
            <person name="Haruta M."/>
            <person name="Huysman M.J."/>
            <person name="Jenkins B.D."/>
            <person name="Jiroutova K."/>
            <person name="Jorgensen R.E."/>
            <person name="Joubert Y."/>
            <person name="Kaplan A."/>
            <person name="Kroger N."/>
            <person name="Kroth P.G."/>
            <person name="La Roche J."/>
            <person name="Lindquist E."/>
            <person name="Lommer M."/>
            <person name="Martin-Jezequel V."/>
            <person name="Lopez P.J."/>
            <person name="Lucas S."/>
            <person name="Mangogna M."/>
            <person name="McGinnis K."/>
            <person name="Medlin L.K."/>
            <person name="Montsant A."/>
            <person name="Oudot-Le Secq M.P."/>
            <person name="Napoli C."/>
            <person name="Obornik M."/>
            <person name="Parker M.S."/>
            <person name="Petit J.L."/>
            <person name="Porcel B.M."/>
            <person name="Poulsen N."/>
            <person name="Robison M."/>
            <person name="Rychlewski L."/>
            <person name="Rynearson T.A."/>
            <person name="Schmutz J."/>
            <person name="Shapiro H."/>
            <person name="Siaut M."/>
            <person name="Stanley M."/>
            <person name="Sussman M.R."/>
            <person name="Taylor A.R."/>
            <person name="Vardi A."/>
            <person name="von Dassow P."/>
            <person name="Vyverman W."/>
            <person name="Willis A."/>
            <person name="Wyrwicz L.S."/>
            <person name="Rokhsar D.S."/>
            <person name="Weissenbach J."/>
            <person name="Armbrust E.V."/>
            <person name="Green B.R."/>
            <person name="Van de Peer Y."/>
            <person name="Grigoriev I.V."/>
        </authorList>
    </citation>
    <scope>NUCLEOTIDE SEQUENCE [LARGE SCALE GENOMIC DNA]</scope>
    <source>
        <strain evidence="1 2">CCMP1335</strain>
    </source>
</reference>
<dbReference type="GeneID" id="7444845"/>
<evidence type="ECO:0000313" key="1">
    <source>
        <dbReference type="EMBL" id="ACI64211.1"/>
    </source>
</evidence>
<name>B5YM96_THAPS</name>
<dbReference type="AlphaFoldDB" id="B5YM96"/>
<dbReference type="PaxDb" id="35128-Thaps11052"/>
<dbReference type="EMBL" id="CP001159">
    <property type="protein sequence ID" value="ACI64211.1"/>
    <property type="molecule type" value="Genomic_DNA"/>
</dbReference>
<dbReference type="InParanoid" id="B5YM96"/>
<protein>
    <submittedName>
        <fullName evidence="1">Uncharacterized protein</fullName>
    </submittedName>
</protein>
<dbReference type="HOGENOM" id="CLU_1380588_0_0_1"/>
<dbReference type="KEGG" id="tps:THAPS_11052"/>